<dbReference type="PATRIC" id="fig|1300342.3.peg.2380"/>
<evidence type="ECO:0000256" key="4">
    <source>
        <dbReference type="ARBA" id="ARBA00022692"/>
    </source>
</evidence>
<evidence type="ECO:0000256" key="3">
    <source>
        <dbReference type="ARBA" id="ARBA00022452"/>
    </source>
</evidence>
<evidence type="ECO:0000313" key="15">
    <source>
        <dbReference type="EMBL" id="ANB18451.1"/>
    </source>
</evidence>
<organism evidence="15 16">
    <name type="scientific">Dokdonella koreensis DS-123</name>
    <dbReference type="NCBI Taxonomy" id="1300342"/>
    <lineage>
        <taxon>Bacteria</taxon>
        <taxon>Pseudomonadati</taxon>
        <taxon>Pseudomonadota</taxon>
        <taxon>Gammaproteobacteria</taxon>
        <taxon>Lysobacterales</taxon>
        <taxon>Rhodanobacteraceae</taxon>
        <taxon>Dokdonella</taxon>
    </lineage>
</organism>
<dbReference type="SUPFAM" id="SSF56935">
    <property type="entry name" value="Porins"/>
    <property type="match status" value="1"/>
</dbReference>
<evidence type="ECO:0000256" key="11">
    <source>
        <dbReference type="RuleBase" id="RU003357"/>
    </source>
</evidence>
<dbReference type="PANTHER" id="PTHR30069">
    <property type="entry name" value="TONB-DEPENDENT OUTER MEMBRANE RECEPTOR"/>
    <property type="match status" value="1"/>
</dbReference>
<dbReference type="OrthoDB" id="9764669at2"/>
<keyword evidence="6" id="KW-0406">Ion transport</keyword>
<dbReference type="InterPro" id="IPR037066">
    <property type="entry name" value="Plug_dom_sf"/>
</dbReference>
<dbReference type="Pfam" id="PF00593">
    <property type="entry name" value="TonB_dep_Rec_b-barrel"/>
    <property type="match status" value="1"/>
</dbReference>
<dbReference type="STRING" id="1300342.I596_2443"/>
<keyword evidence="8 10" id="KW-0472">Membrane</keyword>
<dbReference type="AlphaFoldDB" id="A0A160DW83"/>
<comment type="subcellular location">
    <subcellularLocation>
        <location evidence="1 10">Cell outer membrane</location>
        <topology evidence="1 10">Multi-pass membrane protein</topology>
    </subcellularLocation>
</comment>
<dbReference type="EMBL" id="CP015249">
    <property type="protein sequence ID" value="ANB18451.1"/>
    <property type="molecule type" value="Genomic_DNA"/>
</dbReference>
<dbReference type="KEGG" id="dko:I596_2443"/>
<keyword evidence="2 10" id="KW-0813">Transport</keyword>
<accession>A0A160DW83</accession>
<name>A0A160DW83_9GAMM</name>
<evidence type="ECO:0000256" key="10">
    <source>
        <dbReference type="PROSITE-ProRule" id="PRU01360"/>
    </source>
</evidence>
<evidence type="ECO:0000259" key="13">
    <source>
        <dbReference type="Pfam" id="PF00593"/>
    </source>
</evidence>
<dbReference type="InterPro" id="IPR000531">
    <property type="entry name" value="Beta-barrel_TonB"/>
</dbReference>
<evidence type="ECO:0000256" key="1">
    <source>
        <dbReference type="ARBA" id="ARBA00004571"/>
    </source>
</evidence>
<keyword evidence="4 10" id="KW-0812">Transmembrane</keyword>
<dbReference type="Pfam" id="PF07715">
    <property type="entry name" value="Plug"/>
    <property type="match status" value="1"/>
</dbReference>
<protein>
    <submittedName>
        <fullName evidence="15">Outer membrane vitamin B12 receptor BtuB</fullName>
    </submittedName>
</protein>
<keyword evidence="9 10" id="KW-0998">Cell outer membrane</keyword>
<dbReference type="PANTHER" id="PTHR30069:SF53">
    <property type="entry name" value="COLICIN I RECEPTOR-RELATED"/>
    <property type="match status" value="1"/>
</dbReference>
<dbReference type="InterPro" id="IPR039426">
    <property type="entry name" value="TonB-dep_rcpt-like"/>
</dbReference>
<feature type="chain" id="PRO_5007813183" evidence="12">
    <location>
        <begin position="22"/>
        <end position="600"/>
    </location>
</feature>
<evidence type="ECO:0000256" key="12">
    <source>
        <dbReference type="SAM" id="SignalP"/>
    </source>
</evidence>
<dbReference type="InterPro" id="IPR036942">
    <property type="entry name" value="Beta-barrel_TonB_sf"/>
</dbReference>
<evidence type="ECO:0000256" key="5">
    <source>
        <dbReference type="ARBA" id="ARBA00022729"/>
    </source>
</evidence>
<evidence type="ECO:0000256" key="2">
    <source>
        <dbReference type="ARBA" id="ARBA00022448"/>
    </source>
</evidence>
<dbReference type="PROSITE" id="PS52016">
    <property type="entry name" value="TONB_DEPENDENT_REC_3"/>
    <property type="match status" value="1"/>
</dbReference>
<evidence type="ECO:0000256" key="7">
    <source>
        <dbReference type="ARBA" id="ARBA00023077"/>
    </source>
</evidence>
<evidence type="ECO:0000313" key="16">
    <source>
        <dbReference type="Proteomes" id="UP000076830"/>
    </source>
</evidence>
<keyword evidence="15" id="KW-0675">Receptor</keyword>
<proteinExistence type="inferred from homology"/>
<sequence>MLRITPVSLAVLAGLAGPAWAEMETQPEVIVTASRIARTVDATLADVSVITREDIDASVARDVSDLLRLEAGVDIARTGGPGSQTSVFLRGTNNNHVLVLVDGIRVAALGTGVFTWETLPLGAVERIEIVRGPRASYWGSDAIGGVVQIFTRKLEGPRVSLGYGTYGDANAAVGVGGRGDRGGFSVQVGARDYEGFPSQNRDGFAYEPKDHGMENQHLAAQGDVQIGTQTLDAVLLRSQGEVDFAGGSSDFTEQAARVSLGGRLGERWQHALTLGSAREDYETPAYFTLFRTRRETAGWQASYALAETQSLVAGIDYLHEQGESRDTFSGLPSYKKSRDNTGVYAGWQGGFGRFDSEVSLRQDDNSVFGDATTGSAAIGWRFTERLRAYLSYGQGFRGPTLNEQYSPGFGGMYAGNPDLNPEKSRSTELGIEFSPAEQHRFKASLYSTKVRNLISFTGPDFQAENIARAKIDGSELGYDGGFGDWLVHGSYTWQDARNADTDTELLRRPKQKLSGRLERRFGDRARAGVEVLYAGHRDDVGGIELPSYTLVNLRGSLALTSSWSLAARIENLTGRDYELAHGYNTPGRSGFVEVIWQPQR</sequence>
<evidence type="ECO:0000259" key="14">
    <source>
        <dbReference type="Pfam" id="PF07715"/>
    </source>
</evidence>
<dbReference type="InterPro" id="IPR012910">
    <property type="entry name" value="Plug_dom"/>
</dbReference>
<dbReference type="CDD" id="cd01347">
    <property type="entry name" value="ligand_gated_channel"/>
    <property type="match status" value="1"/>
</dbReference>
<comment type="similarity">
    <text evidence="10 11">Belongs to the TonB-dependent receptor family.</text>
</comment>
<keyword evidence="3 10" id="KW-1134">Transmembrane beta strand</keyword>
<keyword evidence="7 11" id="KW-0798">TonB box</keyword>
<evidence type="ECO:0000256" key="8">
    <source>
        <dbReference type="ARBA" id="ARBA00023136"/>
    </source>
</evidence>
<dbReference type="RefSeq" id="WP_083965534.1">
    <property type="nucleotide sequence ID" value="NZ_CP015249.1"/>
</dbReference>
<gene>
    <name evidence="15" type="ORF">I596_2443</name>
</gene>
<dbReference type="GO" id="GO:0006811">
    <property type="term" value="P:monoatomic ion transport"/>
    <property type="evidence" value="ECO:0007669"/>
    <property type="project" value="UniProtKB-KW"/>
</dbReference>
<dbReference type="Gene3D" id="2.40.170.20">
    <property type="entry name" value="TonB-dependent receptor, beta-barrel domain"/>
    <property type="match status" value="1"/>
</dbReference>
<feature type="signal peptide" evidence="12">
    <location>
        <begin position="1"/>
        <end position="21"/>
    </location>
</feature>
<reference evidence="15 16" key="1">
    <citation type="submission" date="2016-04" db="EMBL/GenBank/DDBJ databases">
        <title>Complete genome sequence of Dokdonella koreensis DS-123T.</title>
        <authorList>
            <person name="Kim J.F."/>
            <person name="Lee H."/>
            <person name="Kwak M.-J."/>
        </authorList>
    </citation>
    <scope>NUCLEOTIDE SEQUENCE [LARGE SCALE GENOMIC DNA]</scope>
    <source>
        <strain evidence="15 16">DS-123</strain>
    </source>
</reference>
<feature type="domain" description="TonB-dependent receptor plug" evidence="14">
    <location>
        <begin position="42"/>
        <end position="146"/>
    </location>
</feature>
<dbReference type="Gene3D" id="2.170.130.10">
    <property type="entry name" value="TonB-dependent receptor, plug domain"/>
    <property type="match status" value="1"/>
</dbReference>
<dbReference type="GO" id="GO:0009279">
    <property type="term" value="C:cell outer membrane"/>
    <property type="evidence" value="ECO:0007669"/>
    <property type="project" value="UniProtKB-SubCell"/>
</dbReference>
<dbReference type="GO" id="GO:0015889">
    <property type="term" value="P:cobalamin transport"/>
    <property type="evidence" value="ECO:0007669"/>
    <property type="project" value="TreeGrafter"/>
</dbReference>
<keyword evidence="16" id="KW-1185">Reference proteome</keyword>
<evidence type="ECO:0000256" key="9">
    <source>
        <dbReference type="ARBA" id="ARBA00023237"/>
    </source>
</evidence>
<feature type="domain" description="TonB-dependent receptor-like beta-barrel" evidence="13">
    <location>
        <begin position="191"/>
        <end position="572"/>
    </location>
</feature>
<dbReference type="Proteomes" id="UP000076830">
    <property type="component" value="Chromosome"/>
</dbReference>
<keyword evidence="5 12" id="KW-0732">Signal</keyword>
<evidence type="ECO:0000256" key="6">
    <source>
        <dbReference type="ARBA" id="ARBA00023065"/>
    </source>
</evidence>